<reference evidence="19 20" key="3">
    <citation type="journal article" date="2017" name="Elife">
        <title>Extensive horizontal gene transfer in cheese-associated bacteria.</title>
        <authorList>
            <person name="Bonham K.S."/>
            <person name="Wolfe B.E."/>
            <person name="Dutton R.J."/>
        </authorList>
    </citation>
    <scope>NUCLEOTIDE SEQUENCE [LARGE SCALE GENOMIC DNA]</scope>
    <source>
        <strain evidence="13 21">738_8</strain>
        <strain evidence="12 20">900_6</strain>
        <strain evidence="11 19">947_7</strain>
        <strain evidence="10 23">962_8</strain>
        <strain evidence="9 22">JB5</strain>
    </source>
</reference>
<dbReference type="InterPro" id="IPR011114">
    <property type="entry name" value="RuvA_C"/>
</dbReference>
<accession>A0A2A3X915</accession>
<evidence type="ECO:0000313" key="25">
    <source>
        <dbReference type="Proteomes" id="UP000234300"/>
    </source>
</evidence>
<dbReference type="InterPro" id="IPR012340">
    <property type="entry name" value="NA-bd_OB-fold"/>
</dbReference>
<dbReference type="SUPFAM" id="SSF47781">
    <property type="entry name" value="RuvA domain 2-like"/>
    <property type="match status" value="1"/>
</dbReference>
<dbReference type="GO" id="GO:0006310">
    <property type="term" value="P:DNA recombination"/>
    <property type="evidence" value="ECO:0007669"/>
    <property type="project" value="UniProtKB-UniRule"/>
</dbReference>
<dbReference type="EMBL" id="NRHA01000003">
    <property type="protein sequence ID" value="PCC55518.1"/>
    <property type="molecule type" value="Genomic_DNA"/>
</dbReference>
<evidence type="ECO:0000256" key="6">
    <source>
        <dbReference type="HAMAP-Rule" id="MF_00031"/>
    </source>
</evidence>
<dbReference type="Proteomes" id="UP000234525">
    <property type="component" value="Unassembled WGS sequence"/>
</dbReference>
<comment type="subcellular location">
    <subcellularLocation>
        <location evidence="6">Cytoplasm</location>
    </subcellularLocation>
</comment>
<keyword evidence="3 6" id="KW-0238">DNA-binding</keyword>
<dbReference type="GeneID" id="60906533"/>
<dbReference type="eggNOG" id="COG0632">
    <property type="taxonomic scope" value="Bacteria"/>
</dbReference>
<keyword evidence="1 6" id="KW-0963">Cytoplasm</keyword>
<evidence type="ECO:0000313" key="11">
    <source>
        <dbReference type="EMBL" id="PCC47094.1"/>
    </source>
</evidence>
<dbReference type="Proteomes" id="UP000217881">
    <property type="component" value="Unassembled WGS sequence"/>
</dbReference>
<dbReference type="InterPro" id="IPR010994">
    <property type="entry name" value="RuvA_2-like"/>
</dbReference>
<accession>A0A2H1ISX5</accession>
<dbReference type="Proteomes" id="UP000234327">
    <property type="component" value="Unassembled WGS sequence"/>
</dbReference>
<evidence type="ECO:0000313" key="12">
    <source>
        <dbReference type="EMBL" id="PCC49673.1"/>
    </source>
</evidence>
<comment type="domain">
    <text evidence="6">Has three domains with a flexible linker between the domains II and III and assumes an 'L' shape. Domain III is highly mobile and contacts RuvB.</text>
</comment>
<feature type="domain" description="Helix-hairpin-helix DNA-binding motif class 1" evidence="7">
    <location>
        <begin position="115"/>
        <end position="134"/>
    </location>
</feature>
<keyword evidence="27" id="KW-1185">Reference proteome</keyword>
<dbReference type="KEGG" id="blin:BLSMQ_2231"/>
<dbReference type="SMART" id="SM00278">
    <property type="entry name" value="HhH1"/>
    <property type="match status" value="2"/>
</dbReference>
<evidence type="ECO:0000313" key="13">
    <source>
        <dbReference type="EMBL" id="PCC55518.1"/>
    </source>
</evidence>
<evidence type="ECO:0000256" key="5">
    <source>
        <dbReference type="ARBA" id="ARBA00023204"/>
    </source>
</evidence>
<dbReference type="SUPFAM" id="SSF50249">
    <property type="entry name" value="Nucleic acid-binding proteins"/>
    <property type="match status" value="1"/>
</dbReference>
<dbReference type="EMBL" id="NRGP01000009">
    <property type="protein sequence ID" value="PCC47094.1"/>
    <property type="molecule type" value="Genomic_DNA"/>
</dbReference>
<dbReference type="Gene3D" id="1.10.8.10">
    <property type="entry name" value="DNA helicase RuvA subunit, C-terminal domain"/>
    <property type="match status" value="1"/>
</dbReference>
<dbReference type="GO" id="GO:0005524">
    <property type="term" value="F:ATP binding"/>
    <property type="evidence" value="ECO:0007669"/>
    <property type="project" value="InterPro"/>
</dbReference>
<comment type="similarity">
    <text evidence="6">Belongs to the RuvA family.</text>
</comment>
<dbReference type="EMBL" id="NRGQ01000006">
    <property type="protein sequence ID" value="PCC43513.1"/>
    <property type="molecule type" value="Genomic_DNA"/>
</dbReference>
<evidence type="ECO:0000259" key="7">
    <source>
        <dbReference type="SMART" id="SM00278"/>
    </source>
</evidence>
<evidence type="ECO:0000256" key="2">
    <source>
        <dbReference type="ARBA" id="ARBA00022763"/>
    </source>
</evidence>
<reference evidence="25 26" key="5">
    <citation type="submission" date="2017-03" db="EMBL/GenBank/DDBJ databases">
        <authorList>
            <person name="Afonso C.L."/>
            <person name="Miller P.J."/>
            <person name="Scott M.A."/>
            <person name="Spackman E."/>
            <person name="Goraichik I."/>
            <person name="Dimitrov K.M."/>
            <person name="Suarez D.L."/>
            <person name="Swayne D.E."/>
        </authorList>
    </citation>
    <scope>NUCLEOTIDE SEQUENCE [LARGE SCALE GENOMIC DNA]</scope>
    <source>
        <strain evidence="17">6</strain>
        <strain evidence="26">6(3)</strain>
        <strain evidence="16">8</strain>
        <strain evidence="25">8(6)</strain>
        <strain evidence="14">ATCC 9175</strain>
        <strain evidence="15">CNRZ 920</strain>
    </source>
</reference>
<dbReference type="CDD" id="cd14332">
    <property type="entry name" value="UBA_RuvA_C"/>
    <property type="match status" value="1"/>
</dbReference>
<evidence type="ECO:0000313" key="16">
    <source>
        <dbReference type="EMBL" id="SMX69467.1"/>
    </source>
</evidence>
<keyword evidence="8" id="KW-0347">Helicase</keyword>
<keyword evidence="8" id="KW-0067">ATP-binding</keyword>
<dbReference type="GO" id="GO:0000400">
    <property type="term" value="F:four-way junction DNA binding"/>
    <property type="evidence" value="ECO:0007669"/>
    <property type="project" value="UniProtKB-UniRule"/>
</dbReference>
<dbReference type="Proteomes" id="UP000234300">
    <property type="component" value="Unassembled WGS sequence"/>
</dbReference>
<dbReference type="Gene3D" id="2.40.50.140">
    <property type="entry name" value="Nucleic acid-binding proteins"/>
    <property type="match status" value="1"/>
</dbReference>
<accession>A0A1D7W4E7</accession>
<evidence type="ECO:0000313" key="15">
    <source>
        <dbReference type="EMBL" id="SMX64975.1"/>
    </source>
</evidence>
<reference evidence="24 27" key="4">
    <citation type="submission" date="2017-03" db="EMBL/GenBank/DDBJ databases">
        <authorList>
            <person name="Monnet C."/>
        </authorList>
    </citation>
    <scope>NUCLEOTIDE SEQUENCE [LARGE SCALE GENOMIC DNA]</scope>
    <source>
        <strain evidence="27">ATCC 9175</strain>
        <strain evidence="24">CNRZ 920</strain>
    </source>
</reference>
<evidence type="ECO:0000313" key="10">
    <source>
        <dbReference type="EMBL" id="PCC43513.1"/>
    </source>
</evidence>
<dbReference type="GO" id="GO:0016787">
    <property type="term" value="F:hydrolase activity"/>
    <property type="evidence" value="ECO:0007669"/>
    <property type="project" value="UniProtKB-KW"/>
</dbReference>
<dbReference type="GO" id="GO:0009379">
    <property type="term" value="C:Holliday junction helicase complex"/>
    <property type="evidence" value="ECO:0007669"/>
    <property type="project" value="InterPro"/>
</dbReference>
<dbReference type="GO" id="GO:0006281">
    <property type="term" value="P:DNA repair"/>
    <property type="evidence" value="ECO:0007669"/>
    <property type="project" value="UniProtKB-UniRule"/>
</dbReference>
<dbReference type="HAMAP" id="MF_00031">
    <property type="entry name" value="DNA_HJ_migration_RuvA"/>
    <property type="match status" value="1"/>
</dbReference>
<organism evidence="8 18">
    <name type="scientific">Brevibacterium aurantiacum</name>
    <dbReference type="NCBI Taxonomy" id="273384"/>
    <lineage>
        <taxon>Bacteria</taxon>
        <taxon>Bacillati</taxon>
        <taxon>Actinomycetota</taxon>
        <taxon>Actinomycetes</taxon>
        <taxon>Micrococcales</taxon>
        <taxon>Brevibacteriaceae</taxon>
        <taxon>Brevibacterium</taxon>
    </lineage>
</organism>
<evidence type="ECO:0000313" key="21">
    <source>
        <dbReference type="Proteomes" id="UP000217881"/>
    </source>
</evidence>
<dbReference type="AlphaFoldDB" id="A0A1D7W4E7"/>
<keyword evidence="5 6" id="KW-0234">DNA repair</keyword>
<dbReference type="Proteomes" id="UP000234289">
    <property type="component" value="Unassembled WGS sequence"/>
</dbReference>
<dbReference type="PATRIC" id="fig|1703.10.peg.2300"/>
<dbReference type="Proteomes" id="UP000218377">
    <property type="component" value="Unassembled WGS sequence"/>
</dbReference>
<evidence type="ECO:0000313" key="27">
    <source>
        <dbReference type="Proteomes" id="UP000234525"/>
    </source>
</evidence>
<comment type="subunit">
    <text evidence="6">Homotetramer. Forms an RuvA(8)-RuvB(12)-Holliday junction (HJ) complex. HJ DNA is sandwiched between 2 RuvA tetramers; dsDNA enters through RuvA and exits via RuvB. An RuvB hexamer assembles on each DNA strand where it exits the tetramer. Each RuvB hexamer is contacted by two RuvA subunits (via domain III) on 2 adjacent RuvB subunits; this complex drives branch migration. In the full resolvosome a probable DNA-RuvA(4)-RuvB(12)-RuvC(2) complex forms which resolves the HJ.</text>
</comment>
<sequence>MFPLERQAVISFLSGTVHRIAADHLVILTYGVGRRVNVTPDTLSNTRHGADIELVTTLVVREDSMTLFGFGTEDENHTFEVLLSISGIGPRLAMAILSVMGPGELAAAISNQDANALTRVPGIGKKGASRIILELENKLPKLSASEPGPQLSFGGANQQVVDALVGLGWKEAQAADVVQEVVNDLGQNAGTSALLKASLKVLGARK</sequence>
<comment type="function">
    <text evidence="6">The RuvA-RuvB-RuvC complex processes Holliday junction (HJ) DNA during genetic recombination and DNA repair, while the RuvA-RuvB complex plays an important role in the rescue of blocked DNA replication forks via replication fork reversal (RFR). RuvA specifically binds to HJ cruciform DNA, conferring on it an open structure. The RuvB hexamer acts as an ATP-dependent pump, pulling dsDNA into and through the RuvAB complex. HJ branch migration allows RuvC to scan DNA until it finds its consensus sequence, where it cleaves and resolves the cruciform DNA.</text>
</comment>
<gene>
    <name evidence="6" type="primary">ruvA</name>
    <name evidence="14" type="ORF">BAUR9175_00138</name>
    <name evidence="15" type="ORF">BAUR920_00057</name>
    <name evidence="17" type="ORF">BAURA63_01516</name>
    <name evidence="16" type="ORF">BAURA86_00128</name>
    <name evidence="8" type="ORF">BLSMQ_2231</name>
    <name evidence="13" type="ORF">CIK59_01745</name>
    <name evidence="12" type="ORF">CIK62_12500</name>
    <name evidence="11" type="ORF">CIK64_06205</name>
    <name evidence="10" type="ORF">CIK65_06565</name>
    <name evidence="9" type="ORF">CIK79_18910</name>
</gene>
<dbReference type="NCBIfam" id="TIGR00084">
    <property type="entry name" value="ruvA"/>
    <property type="match status" value="1"/>
</dbReference>
<evidence type="ECO:0000256" key="1">
    <source>
        <dbReference type="ARBA" id="ARBA00022490"/>
    </source>
</evidence>
<keyword evidence="4 6" id="KW-0233">DNA recombination</keyword>
<dbReference type="Proteomes" id="UP000217720">
    <property type="component" value="Unassembled WGS sequence"/>
</dbReference>
<evidence type="ECO:0000313" key="22">
    <source>
        <dbReference type="Proteomes" id="UP000218377"/>
    </source>
</evidence>
<dbReference type="EMBL" id="FXZG01000001">
    <property type="protein sequence ID" value="SMX64975.1"/>
    <property type="molecule type" value="Genomic_DNA"/>
</dbReference>
<feature type="domain" description="Helix-hairpin-helix DNA-binding motif class 1" evidence="7">
    <location>
        <begin position="80"/>
        <end position="99"/>
    </location>
</feature>
<dbReference type="Pfam" id="PF14520">
    <property type="entry name" value="HHH_5"/>
    <property type="match status" value="1"/>
</dbReference>
<dbReference type="Proteomes" id="UP000094793">
    <property type="component" value="Chromosome"/>
</dbReference>
<dbReference type="Proteomes" id="UP000217564">
    <property type="component" value="Unassembled WGS sequence"/>
</dbReference>
<dbReference type="EMBL" id="NRGO01000014">
    <property type="protein sequence ID" value="PCC49673.1"/>
    <property type="molecule type" value="Genomic_DNA"/>
</dbReference>
<proteinExistence type="inferred from homology"/>
<dbReference type="EMBL" id="NRGX01000001">
    <property type="protein sequence ID" value="PCC20183.1"/>
    <property type="molecule type" value="Genomic_DNA"/>
</dbReference>
<dbReference type="InterPro" id="IPR003583">
    <property type="entry name" value="Hlx-hairpin-Hlx_DNA-bd_motif"/>
</dbReference>
<evidence type="ECO:0000313" key="14">
    <source>
        <dbReference type="EMBL" id="SMX62926.1"/>
    </source>
</evidence>
<keyword evidence="8" id="KW-0547">Nucleotide-binding</keyword>
<evidence type="ECO:0000256" key="3">
    <source>
        <dbReference type="ARBA" id="ARBA00023125"/>
    </source>
</evidence>
<dbReference type="EMBL" id="FXZI01000001">
    <property type="protein sequence ID" value="SMX69467.1"/>
    <property type="molecule type" value="Genomic_DNA"/>
</dbReference>
<dbReference type="GO" id="GO:0048476">
    <property type="term" value="C:Holliday junction resolvase complex"/>
    <property type="evidence" value="ECO:0007669"/>
    <property type="project" value="UniProtKB-UniRule"/>
</dbReference>
<dbReference type="EMBL" id="FXYZ01000005">
    <property type="protein sequence ID" value="SMX78082.1"/>
    <property type="molecule type" value="Genomic_DNA"/>
</dbReference>
<dbReference type="Gene3D" id="1.10.150.20">
    <property type="entry name" value="5' to 3' exonuclease, C-terminal subdomain"/>
    <property type="match status" value="1"/>
</dbReference>
<protein>
    <recommendedName>
        <fullName evidence="6">Holliday junction branch migration complex subunit RuvA</fullName>
    </recommendedName>
</protein>
<dbReference type="Pfam" id="PF07499">
    <property type="entry name" value="RuvA_C"/>
    <property type="match status" value="1"/>
</dbReference>
<keyword evidence="2 6" id="KW-0227">DNA damage</keyword>
<dbReference type="InterPro" id="IPR000085">
    <property type="entry name" value="RuvA"/>
</dbReference>
<dbReference type="RefSeq" id="WP_009881454.1">
    <property type="nucleotide sequence ID" value="NZ_BJME01000001.1"/>
</dbReference>
<dbReference type="EMBL" id="FXZB01000001">
    <property type="protein sequence ID" value="SMX62926.1"/>
    <property type="molecule type" value="Genomic_DNA"/>
</dbReference>
<evidence type="ECO:0000313" key="9">
    <source>
        <dbReference type="EMBL" id="PCC20183.1"/>
    </source>
</evidence>
<evidence type="ECO:0000256" key="4">
    <source>
        <dbReference type="ARBA" id="ARBA00023172"/>
    </source>
</evidence>
<dbReference type="InterPro" id="IPR036267">
    <property type="entry name" value="RuvA_C_sf"/>
</dbReference>
<dbReference type="Proteomes" id="UP000218620">
    <property type="component" value="Unassembled WGS sequence"/>
</dbReference>
<comment type="caution">
    <text evidence="6">Lacks conserved residue(s) required for the propagation of feature annotation.</text>
</comment>
<evidence type="ECO:0000313" key="8">
    <source>
        <dbReference type="EMBL" id="AOP53937.1"/>
    </source>
</evidence>
<evidence type="ECO:0000313" key="26">
    <source>
        <dbReference type="Proteomes" id="UP000234327"/>
    </source>
</evidence>
<reference evidence="8" key="1">
    <citation type="submission" date="2016-09" db="EMBL/GenBank/DDBJ databases">
        <title>Complete Genome Sequence of Brevibacterium aurantiacum SMQ-1335.</title>
        <authorList>
            <person name="de Melo A.G."/>
            <person name="Labrie S.J."/>
            <person name="Dumaresq J."/>
            <person name="Roberts R.J."/>
            <person name="Tremblay D.M."/>
            <person name="Moineau S."/>
        </authorList>
    </citation>
    <scope>NUCLEOTIDE SEQUENCE</scope>
    <source>
        <strain evidence="8">SMQ-1335</strain>
    </source>
</reference>
<dbReference type="InterPro" id="IPR013849">
    <property type="entry name" value="DNA_helicase_Holl-junc_RuvA_I"/>
</dbReference>
<dbReference type="SUPFAM" id="SSF46929">
    <property type="entry name" value="DNA helicase RuvA subunit, C-terminal domain"/>
    <property type="match status" value="1"/>
</dbReference>
<reference evidence="18" key="2">
    <citation type="submission" date="2016-09" db="EMBL/GenBank/DDBJ databases">
        <title>Complete Genome Sequence of Brevibacterium linens SMQ-1335.</title>
        <authorList>
            <person name="de Melo A.G."/>
            <person name="Labrie S.J."/>
            <person name="Dumaresq J."/>
            <person name="Roberts R.J."/>
            <person name="Tremblay D.M."/>
            <person name="Moineau S."/>
        </authorList>
    </citation>
    <scope>NUCLEOTIDE SEQUENCE [LARGE SCALE GENOMIC DNA]</scope>
    <source>
        <strain evidence="18">SMQ-1335</strain>
    </source>
</reference>
<evidence type="ECO:0000313" key="20">
    <source>
        <dbReference type="Proteomes" id="UP000217720"/>
    </source>
</evidence>
<dbReference type="Pfam" id="PF01330">
    <property type="entry name" value="RuvA_N"/>
    <property type="match status" value="1"/>
</dbReference>
<evidence type="ECO:0000313" key="18">
    <source>
        <dbReference type="Proteomes" id="UP000094793"/>
    </source>
</evidence>
<feature type="region of interest" description="Domain III" evidence="6">
    <location>
        <begin position="158"/>
        <end position="206"/>
    </location>
</feature>
<evidence type="ECO:0000313" key="23">
    <source>
        <dbReference type="Proteomes" id="UP000218620"/>
    </source>
</evidence>
<dbReference type="EMBL" id="CP017150">
    <property type="protein sequence ID" value="AOP53937.1"/>
    <property type="molecule type" value="Genomic_DNA"/>
</dbReference>
<dbReference type="GO" id="GO:0009378">
    <property type="term" value="F:four-way junction helicase activity"/>
    <property type="evidence" value="ECO:0007669"/>
    <property type="project" value="InterPro"/>
</dbReference>
<keyword evidence="14" id="KW-0378">Hydrolase</keyword>
<evidence type="ECO:0000313" key="24">
    <source>
        <dbReference type="Proteomes" id="UP000234289"/>
    </source>
</evidence>
<dbReference type="GO" id="GO:0005737">
    <property type="term" value="C:cytoplasm"/>
    <property type="evidence" value="ECO:0007669"/>
    <property type="project" value="UniProtKB-SubCell"/>
</dbReference>
<name>A0A1D7W4E7_BREAU</name>
<evidence type="ECO:0000313" key="17">
    <source>
        <dbReference type="EMBL" id="SMX78082.1"/>
    </source>
</evidence>
<evidence type="ECO:0000313" key="19">
    <source>
        <dbReference type="Proteomes" id="UP000217564"/>
    </source>
</evidence>